<reference evidence="1" key="1">
    <citation type="submission" date="2022-06" db="EMBL/GenBank/DDBJ databases">
        <title>Ornithinimicrobium JY.X270.</title>
        <authorList>
            <person name="Huang Y."/>
        </authorList>
    </citation>
    <scope>NUCLEOTIDE SEQUENCE</scope>
    <source>
        <strain evidence="1">JY.X270</strain>
    </source>
</reference>
<protein>
    <submittedName>
        <fullName evidence="1">Uncharacterized protein</fullName>
    </submittedName>
</protein>
<proteinExistence type="predicted"/>
<accession>A0ABY4YH65</accession>
<dbReference type="Proteomes" id="UP001056535">
    <property type="component" value="Chromosome"/>
</dbReference>
<evidence type="ECO:0000313" key="2">
    <source>
        <dbReference type="Proteomes" id="UP001056535"/>
    </source>
</evidence>
<sequence length="77" mass="8472">MAVVNVRISGEAERALDVLTADGTSTSDAVRQALVDAVGLRRRRAMLDDARLAMADPADREAMRESMQEWADVVDPW</sequence>
<dbReference type="EMBL" id="CP099490">
    <property type="protein sequence ID" value="USQ75949.1"/>
    <property type="molecule type" value="Genomic_DNA"/>
</dbReference>
<gene>
    <name evidence="1" type="ORF">NF557_15330</name>
</gene>
<organism evidence="1 2">
    <name type="scientific">Ornithinimicrobium cryptoxanthini</name>
    <dbReference type="NCBI Taxonomy" id="2934161"/>
    <lineage>
        <taxon>Bacteria</taxon>
        <taxon>Bacillati</taxon>
        <taxon>Actinomycetota</taxon>
        <taxon>Actinomycetes</taxon>
        <taxon>Micrococcales</taxon>
        <taxon>Ornithinimicrobiaceae</taxon>
        <taxon>Ornithinimicrobium</taxon>
    </lineage>
</organism>
<name>A0ABY4YH65_9MICO</name>
<keyword evidence="2" id="KW-1185">Reference proteome</keyword>
<evidence type="ECO:0000313" key="1">
    <source>
        <dbReference type="EMBL" id="USQ75949.1"/>
    </source>
</evidence>
<dbReference type="RefSeq" id="WP_252620530.1">
    <property type="nucleotide sequence ID" value="NZ_CP099490.1"/>
</dbReference>